<evidence type="ECO:0000256" key="1">
    <source>
        <dbReference type="SAM" id="Phobius"/>
    </source>
</evidence>
<keyword evidence="1" id="KW-0812">Transmembrane</keyword>
<evidence type="ECO:0000313" key="2">
    <source>
        <dbReference type="EMBL" id="TSJ60787.1"/>
    </source>
</evidence>
<dbReference type="Proteomes" id="UP000316425">
    <property type="component" value="Unassembled WGS sequence"/>
</dbReference>
<organism evidence="2 3">
    <name type="scientific">Allobacillus salarius</name>
    <dbReference type="NCBI Taxonomy" id="1955272"/>
    <lineage>
        <taxon>Bacteria</taxon>
        <taxon>Bacillati</taxon>
        <taxon>Bacillota</taxon>
        <taxon>Bacilli</taxon>
        <taxon>Bacillales</taxon>
        <taxon>Bacillaceae</taxon>
        <taxon>Allobacillus</taxon>
    </lineage>
</organism>
<reference evidence="2 3" key="1">
    <citation type="submission" date="2019-07" db="EMBL/GenBank/DDBJ databases">
        <title>Allobacillus sp. nov. SKP isolated from shrimp paste of Euphausiacea.</title>
        <authorList>
            <person name="Kanchanasin P."/>
            <person name="Tanasupawat S."/>
            <person name="Shi W."/>
            <person name="Wu L."/>
            <person name="Ma J."/>
        </authorList>
    </citation>
    <scope>NUCLEOTIDE SEQUENCE [LARGE SCALE GENOMIC DNA]</scope>
    <source>
        <strain evidence="2 3">SKP4-8</strain>
    </source>
</reference>
<dbReference type="AlphaFoldDB" id="A0A556P8T7"/>
<dbReference type="OrthoDB" id="2662123at2"/>
<dbReference type="Pfam" id="PF12841">
    <property type="entry name" value="YvrJ"/>
    <property type="match status" value="1"/>
</dbReference>
<keyword evidence="3" id="KW-1185">Reference proteome</keyword>
<feature type="transmembrane region" description="Helical" evidence="1">
    <location>
        <begin position="6"/>
        <end position="25"/>
    </location>
</feature>
<keyword evidence="1" id="KW-1133">Transmembrane helix</keyword>
<dbReference type="EMBL" id="VMHE01000029">
    <property type="protein sequence ID" value="TSJ60787.1"/>
    <property type="molecule type" value="Genomic_DNA"/>
</dbReference>
<keyword evidence="1" id="KW-0472">Membrane</keyword>
<name>A0A556P8T7_9BACI</name>
<proteinExistence type="predicted"/>
<sequence>MELDNVIDLIGNIGFPIVITLYLLFRFEKKIDELTETIAKLIKKL</sequence>
<protein>
    <submittedName>
        <fullName evidence="2">YvrJ family protein</fullName>
    </submittedName>
</protein>
<gene>
    <name evidence="2" type="ORF">FPQ13_11535</name>
</gene>
<dbReference type="InterPro" id="IPR024419">
    <property type="entry name" value="YvrJ"/>
</dbReference>
<dbReference type="RefSeq" id="WP_144089484.1">
    <property type="nucleotide sequence ID" value="NZ_VMHE01000029.1"/>
</dbReference>
<evidence type="ECO:0000313" key="3">
    <source>
        <dbReference type="Proteomes" id="UP000316425"/>
    </source>
</evidence>
<accession>A0A556P8T7</accession>
<comment type="caution">
    <text evidence="2">The sequence shown here is derived from an EMBL/GenBank/DDBJ whole genome shotgun (WGS) entry which is preliminary data.</text>
</comment>